<evidence type="ECO:0000256" key="6">
    <source>
        <dbReference type="SAM" id="Phobius"/>
    </source>
</evidence>
<accession>A0A6N3H6R4</accession>
<feature type="transmembrane region" description="Helical" evidence="6">
    <location>
        <begin position="358"/>
        <end position="383"/>
    </location>
</feature>
<dbReference type="InterPro" id="IPR036866">
    <property type="entry name" value="RibonucZ/Hydroxyglut_hydro"/>
</dbReference>
<sequence>MRLPQLAGCVIIGILPLLWLPDLPGRSVTWGLMLLALLIAQCRRRAAQYAALITLFFVWGVLSARQALWPTQTLTNGNRQVEVVLTATDGQTTHQGRIVRLDGRRLFPAPGVSLYGNYLPEPPCAGQVWAMTLRARPVHGQLNEGGFDSQRYALSQHRPLTGRFISAEVRERNCSVRARYLASLNQTLAELPWQSVMLGLGMGERLAIPREIKILMQETGTSHLMAISGLHIALGATLGWLLLRGLQFFLPCRWLGWRAPLLTGLASAIFYAWLTGMQPPALRTCVALIVGCALRLSGKRWSPWQIWLCCIGAILFADPLAALSESLWLSAFAVAALIFWYQLAPMPGGKRCWLLRQSLALCHLQIGLMFLLAPLQIALFHGISLTSVLANLIAVPLVTFIVVPLILTAMFLHLCAPLTIEMVIWQSADRILAALFGFLRQLPPGWLELDARWLGISLLPWPALILWRFHAWRTLPAFCLACLGLLSWPFWRSTAANEWRVTMLDVGQGLAMVIERQGAALLYDTGLAWPEGDSGEQIIIPWLRWHHLHLEGVVLSHEHLDHRGGLNSVLKAWPQIWIRSPLGWAGHLACQRGEIWQWRGLTFRAFWPLPGATKQGNNRSCVVRVDDGKHSILLTGDIETPAEQAMISHYWQHLASTLIQVPHHGSNTSSGTALLRSVGGEAALASASRYNAWRMPSTKVKQRYRNQNYQWFDTPHQGQITVIFSADGWQIHSLRDQVLPRWYHQWFGGNVQNG</sequence>
<dbReference type="InterPro" id="IPR035681">
    <property type="entry name" value="ComA-like_MBL"/>
</dbReference>
<evidence type="ECO:0000256" key="4">
    <source>
        <dbReference type="ARBA" id="ARBA00022989"/>
    </source>
</evidence>
<evidence type="ECO:0000313" key="8">
    <source>
        <dbReference type="EMBL" id="VYU72767.1"/>
    </source>
</evidence>
<dbReference type="Pfam" id="PF03772">
    <property type="entry name" value="Competence"/>
    <property type="match status" value="1"/>
</dbReference>
<feature type="transmembrane region" description="Helical" evidence="6">
    <location>
        <begin position="49"/>
        <end position="69"/>
    </location>
</feature>
<feature type="transmembrane region" description="Helical" evidence="6">
    <location>
        <begin position="23"/>
        <end position="42"/>
    </location>
</feature>
<dbReference type="EMBL" id="CACRTM010000032">
    <property type="protein sequence ID" value="VYU72767.1"/>
    <property type="molecule type" value="Genomic_DNA"/>
</dbReference>
<dbReference type="GO" id="GO:0005886">
    <property type="term" value="C:plasma membrane"/>
    <property type="evidence" value="ECO:0007669"/>
    <property type="project" value="UniProtKB-SubCell"/>
</dbReference>
<name>A0A6N3H6R4_KLEOX</name>
<feature type="domain" description="Metallo-beta-lactamase" evidence="7">
    <location>
        <begin position="508"/>
        <end position="689"/>
    </location>
</feature>
<comment type="subcellular location">
    <subcellularLocation>
        <location evidence="1">Cell membrane</location>
        <topology evidence="1">Multi-pass membrane protein</topology>
    </subcellularLocation>
</comment>
<feature type="transmembrane region" description="Helical" evidence="6">
    <location>
        <begin position="304"/>
        <end position="321"/>
    </location>
</feature>
<proteinExistence type="predicted"/>
<evidence type="ECO:0000256" key="1">
    <source>
        <dbReference type="ARBA" id="ARBA00004651"/>
    </source>
</evidence>
<dbReference type="SMART" id="SM00849">
    <property type="entry name" value="Lactamase_B"/>
    <property type="match status" value="1"/>
</dbReference>
<organism evidence="8">
    <name type="scientific">Klebsiella oxytoca</name>
    <dbReference type="NCBI Taxonomy" id="571"/>
    <lineage>
        <taxon>Bacteria</taxon>
        <taxon>Pseudomonadati</taxon>
        <taxon>Pseudomonadota</taxon>
        <taxon>Gammaproteobacteria</taxon>
        <taxon>Enterobacterales</taxon>
        <taxon>Enterobacteriaceae</taxon>
        <taxon>Klebsiella/Raoultella group</taxon>
        <taxon>Klebsiella</taxon>
    </lineage>
</organism>
<dbReference type="SUPFAM" id="SSF56281">
    <property type="entry name" value="Metallo-hydrolase/oxidoreductase"/>
    <property type="match status" value="1"/>
</dbReference>
<feature type="transmembrane region" description="Helical" evidence="6">
    <location>
        <begin position="327"/>
        <end position="346"/>
    </location>
</feature>
<evidence type="ECO:0000256" key="2">
    <source>
        <dbReference type="ARBA" id="ARBA00022475"/>
    </source>
</evidence>
<keyword evidence="3 6" id="KW-0812">Transmembrane</keyword>
<dbReference type="NCBIfam" id="NF008580">
    <property type="entry name" value="PRK11539.1"/>
    <property type="match status" value="1"/>
</dbReference>
<keyword evidence="2" id="KW-1003">Cell membrane</keyword>
<evidence type="ECO:0000256" key="3">
    <source>
        <dbReference type="ARBA" id="ARBA00022692"/>
    </source>
</evidence>
<reference evidence="8" key="1">
    <citation type="submission" date="2019-11" db="EMBL/GenBank/DDBJ databases">
        <authorList>
            <person name="Feng L."/>
        </authorList>
    </citation>
    <scope>NUCLEOTIDE SEQUENCE</scope>
    <source>
        <strain evidence="8">KOxytocaLFYP65</strain>
    </source>
</reference>
<gene>
    <name evidence="8" type="ORF">KOLFYP65_05463</name>
</gene>
<dbReference type="InterPro" id="IPR004477">
    <property type="entry name" value="ComEC_N"/>
</dbReference>
<evidence type="ECO:0000259" key="7">
    <source>
        <dbReference type="SMART" id="SM00849"/>
    </source>
</evidence>
<keyword evidence="5 6" id="KW-0472">Membrane</keyword>
<dbReference type="PANTHER" id="PTHR30619:SF1">
    <property type="entry name" value="RECOMBINATION PROTEIN 2"/>
    <property type="match status" value="1"/>
</dbReference>
<dbReference type="InterPro" id="IPR001279">
    <property type="entry name" value="Metallo-B-lactamas"/>
</dbReference>
<dbReference type="AlphaFoldDB" id="A0A6N3H6R4"/>
<evidence type="ECO:0000256" key="5">
    <source>
        <dbReference type="ARBA" id="ARBA00023136"/>
    </source>
</evidence>
<dbReference type="RefSeq" id="WP_115239783.1">
    <property type="nucleotide sequence ID" value="NZ_CACRTM010000032.1"/>
</dbReference>
<dbReference type="Pfam" id="PF00753">
    <property type="entry name" value="Lactamase_B"/>
    <property type="match status" value="1"/>
</dbReference>
<feature type="transmembrane region" description="Helical" evidence="6">
    <location>
        <begin position="224"/>
        <end position="243"/>
    </location>
</feature>
<dbReference type="InterPro" id="IPR052159">
    <property type="entry name" value="Competence_DNA_uptake"/>
</dbReference>
<dbReference type="PANTHER" id="PTHR30619">
    <property type="entry name" value="DNA INTERNALIZATION/COMPETENCE PROTEIN COMEC/REC2"/>
    <property type="match status" value="1"/>
</dbReference>
<dbReference type="Gene3D" id="3.60.15.10">
    <property type="entry name" value="Ribonuclease Z/Hydroxyacylglutathione hydrolase-like"/>
    <property type="match status" value="1"/>
</dbReference>
<dbReference type="NCBIfam" id="TIGR00360">
    <property type="entry name" value="ComEC_N-term"/>
    <property type="match status" value="1"/>
</dbReference>
<dbReference type="GO" id="GO:0030420">
    <property type="term" value="P:establishment of competence for transformation"/>
    <property type="evidence" value="ECO:0007669"/>
    <property type="project" value="InterPro"/>
</dbReference>
<dbReference type="InterPro" id="IPR004797">
    <property type="entry name" value="Competence_ComEC/Rec2"/>
</dbReference>
<feature type="transmembrane region" description="Helical" evidence="6">
    <location>
        <begin position="255"/>
        <end position="274"/>
    </location>
</feature>
<protein>
    <submittedName>
        <fullName evidence="8">ComEC family competence protein</fullName>
    </submittedName>
</protein>
<dbReference type="NCBIfam" id="TIGR00361">
    <property type="entry name" value="ComEC_Rec2"/>
    <property type="match status" value="1"/>
</dbReference>
<dbReference type="CDD" id="cd07731">
    <property type="entry name" value="ComA-like_MBL-fold"/>
    <property type="match status" value="1"/>
</dbReference>
<keyword evidence="4 6" id="KW-1133">Transmembrane helix</keyword>
<feature type="transmembrane region" description="Helical" evidence="6">
    <location>
        <begin position="389"/>
        <end position="415"/>
    </location>
</feature>